<keyword evidence="2" id="KW-1185">Reference proteome</keyword>
<sequence length="170" mass="19904">MRDKVKYKNVRIRLSRFYVCNKGGNMMECLGCRLANEEEKIYKIYEDDYVTCFLDHEPFYPGHTLILPKQHVVEVDKLDDVVAKAIMDASKLITKAIKALYKPDGVTVCQNGGVFNELTHYHMHVVPRYKERSFAEFYMVQSGEKQNHNFEETKNLLKEAIEQILHIEKV</sequence>
<gene>
    <name evidence="1" type="ORF">FJ659_22695</name>
</gene>
<protein>
    <submittedName>
        <fullName evidence="1">HIT family protein</fullName>
    </submittedName>
</protein>
<evidence type="ECO:0000313" key="2">
    <source>
        <dbReference type="Proteomes" id="UP000317636"/>
    </source>
</evidence>
<accession>A0AC61T0S9</accession>
<evidence type="ECO:0000313" key="1">
    <source>
        <dbReference type="EMBL" id="TPV40149.1"/>
    </source>
</evidence>
<reference evidence="1" key="1">
    <citation type="submission" date="2019-06" db="EMBL/GenBank/DDBJ databases">
        <title>Draft genome sequence of Bacillus sp. strain MHSD28.</title>
        <authorList>
            <person name="Makuwa S.C."/>
            <person name="Serepa-Dlamini M.H."/>
        </authorList>
    </citation>
    <scope>NUCLEOTIDE SEQUENCE</scope>
    <source>
        <strain evidence="1">MHSD28</strain>
    </source>
</reference>
<dbReference type="Proteomes" id="UP000317636">
    <property type="component" value="Unassembled WGS sequence"/>
</dbReference>
<organism evidence="1 2">
    <name type="scientific">Bacillus dicomae</name>
    <dbReference type="NCBI Taxonomy" id="3088378"/>
    <lineage>
        <taxon>Bacteria</taxon>
        <taxon>Bacillati</taxon>
        <taxon>Bacillota</taxon>
        <taxon>Bacilli</taxon>
        <taxon>Bacillales</taxon>
        <taxon>Bacillaceae</taxon>
        <taxon>Bacillus</taxon>
        <taxon>Bacillus cereus group</taxon>
    </lineage>
</organism>
<comment type="caution">
    <text evidence="1">The sequence shown here is derived from an EMBL/GenBank/DDBJ whole genome shotgun (WGS) entry which is preliminary data.</text>
</comment>
<proteinExistence type="predicted"/>
<name>A0AC61T0S9_9BACI</name>
<dbReference type="EMBL" id="VHIV01000006">
    <property type="protein sequence ID" value="TPV40149.1"/>
    <property type="molecule type" value="Genomic_DNA"/>
</dbReference>